<evidence type="ECO:0000313" key="1">
    <source>
        <dbReference type="EMBL" id="GGG57960.1"/>
    </source>
</evidence>
<organism evidence="1 2">
    <name type="scientific">Paenibacillus radicis</name>
    <name type="common">ex Gao et al. 2016</name>
    <dbReference type="NCBI Taxonomy" id="1737354"/>
    <lineage>
        <taxon>Bacteria</taxon>
        <taxon>Bacillati</taxon>
        <taxon>Bacillota</taxon>
        <taxon>Bacilli</taxon>
        <taxon>Bacillales</taxon>
        <taxon>Paenibacillaceae</taxon>
        <taxon>Paenibacillus</taxon>
    </lineage>
</organism>
<dbReference type="EMBL" id="BMHY01000001">
    <property type="protein sequence ID" value="GGG57960.1"/>
    <property type="molecule type" value="Genomic_DNA"/>
</dbReference>
<keyword evidence="2" id="KW-1185">Reference proteome</keyword>
<evidence type="ECO:0000313" key="2">
    <source>
        <dbReference type="Proteomes" id="UP000600247"/>
    </source>
</evidence>
<dbReference type="Proteomes" id="UP000600247">
    <property type="component" value="Unassembled WGS sequence"/>
</dbReference>
<name>A0A917GVQ0_9BACL</name>
<gene>
    <name evidence="1" type="ORF">GCM10010918_08770</name>
</gene>
<dbReference type="AlphaFoldDB" id="A0A917GVQ0"/>
<accession>A0A917GVQ0</accession>
<reference evidence="1 2" key="1">
    <citation type="journal article" date="2014" name="Int. J. Syst. Evol. Microbiol.">
        <title>Complete genome sequence of Corynebacterium casei LMG S-19264T (=DSM 44701T), isolated from a smear-ripened cheese.</title>
        <authorList>
            <consortium name="US DOE Joint Genome Institute (JGI-PGF)"/>
            <person name="Walter F."/>
            <person name="Albersmeier A."/>
            <person name="Kalinowski J."/>
            <person name="Ruckert C."/>
        </authorList>
    </citation>
    <scope>NUCLEOTIDE SEQUENCE [LARGE SCALE GENOMIC DNA]</scope>
    <source>
        <strain evidence="1 2">CGMCC 1.15286</strain>
    </source>
</reference>
<comment type="caution">
    <text evidence="1">The sequence shown here is derived from an EMBL/GenBank/DDBJ whole genome shotgun (WGS) entry which is preliminary data.</text>
</comment>
<proteinExistence type="predicted"/>
<sequence>MQAKIEKSAICSVEEKPSRLLKWAYDSCDFQIRQQGEVNVKREKRSDHTQQAQ</sequence>
<protein>
    <submittedName>
        <fullName evidence="1">Uncharacterized protein</fullName>
    </submittedName>
</protein>